<evidence type="ECO:0000259" key="3">
    <source>
        <dbReference type="Pfam" id="PF00127"/>
    </source>
</evidence>
<keyword evidence="2" id="KW-0186">Copper</keyword>
<evidence type="ECO:0000256" key="1">
    <source>
        <dbReference type="ARBA" id="ARBA00022723"/>
    </source>
</evidence>
<dbReference type="GO" id="GO:0005507">
    <property type="term" value="F:copper ion binding"/>
    <property type="evidence" value="ECO:0007669"/>
    <property type="project" value="InterPro"/>
</dbReference>
<evidence type="ECO:0000313" key="5">
    <source>
        <dbReference type="Proteomes" id="UP000468581"/>
    </source>
</evidence>
<dbReference type="GO" id="GO:0009055">
    <property type="term" value="F:electron transfer activity"/>
    <property type="evidence" value="ECO:0007669"/>
    <property type="project" value="InterPro"/>
</dbReference>
<protein>
    <recommendedName>
        <fullName evidence="3">Blue (type 1) copper domain-containing protein</fullName>
    </recommendedName>
</protein>
<keyword evidence="5" id="KW-1185">Reference proteome</keyword>
<dbReference type="InterPro" id="IPR008972">
    <property type="entry name" value="Cupredoxin"/>
</dbReference>
<gene>
    <name evidence="4" type="ORF">GWK08_09585</name>
</gene>
<organism evidence="4 5">
    <name type="scientific">Leptobacterium flavescens</name>
    <dbReference type="NCBI Taxonomy" id="472055"/>
    <lineage>
        <taxon>Bacteria</taxon>
        <taxon>Pseudomonadati</taxon>
        <taxon>Bacteroidota</taxon>
        <taxon>Flavobacteriia</taxon>
        <taxon>Flavobacteriales</taxon>
        <taxon>Flavobacteriaceae</taxon>
        <taxon>Leptobacterium</taxon>
    </lineage>
</organism>
<reference evidence="4 5" key="1">
    <citation type="submission" date="2020-01" db="EMBL/GenBank/DDBJ databases">
        <title>Leptobacterium flavescens.</title>
        <authorList>
            <person name="Wang G."/>
        </authorList>
    </citation>
    <scope>NUCLEOTIDE SEQUENCE [LARGE SCALE GENOMIC DNA]</scope>
    <source>
        <strain evidence="4 5">KCTC 22160</strain>
    </source>
</reference>
<dbReference type="Pfam" id="PF00127">
    <property type="entry name" value="Copper-bind"/>
    <property type="match status" value="1"/>
</dbReference>
<evidence type="ECO:0000256" key="2">
    <source>
        <dbReference type="ARBA" id="ARBA00023008"/>
    </source>
</evidence>
<feature type="domain" description="Blue (type 1) copper" evidence="3">
    <location>
        <begin position="35"/>
        <end position="110"/>
    </location>
</feature>
<sequence length="111" mass="12712">MKKRLLVPGFLVLFVFMGMGYTALNKTPEPKTHIVEIKKLKFIPAELTVKKGDTVIWINKDFFPHDVTEEKKGAWSSSTLQKGESWKKVITESSDYLCNLHKVMKGKLIVM</sequence>
<accession>A0A6P0UPC7</accession>
<dbReference type="RefSeq" id="WP_163606776.1">
    <property type="nucleotide sequence ID" value="NZ_JAABOO010000002.1"/>
</dbReference>
<evidence type="ECO:0000313" key="4">
    <source>
        <dbReference type="EMBL" id="NER13689.1"/>
    </source>
</evidence>
<dbReference type="PANTHER" id="PTHR36507">
    <property type="entry name" value="BLL1555 PROTEIN"/>
    <property type="match status" value="1"/>
</dbReference>
<dbReference type="SUPFAM" id="SSF49503">
    <property type="entry name" value="Cupredoxins"/>
    <property type="match status" value="1"/>
</dbReference>
<dbReference type="InterPro" id="IPR000923">
    <property type="entry name" value="BlueCu_1"/>
</dbReference>
<dbReference type="Gene3D" id="2.60.40.420">
    <property type="entry name" value="Cupredoxins - blue copper proteins"/>
    <property type="match status" value="1"/>
</dbReference>
<keyword evidence="1" id="KW-0479">Metal-binding</keyword>
<dbReference type="EMBL" id="JAABOO010000002">
    <property type="protein sequence ID" value="NER13689.1"/>
    <property type="molecule type" value="Genomic_DNA"/>
</dbReference>
<dbReference type="Proteomes" id="UP000468581">
    <property type="component" value="Unassembled WGS sequence"/>
</dbReference>
<dbReference type="AlphaFoldDB" id="A0A6P0UPC7"/>
<name>A0A6P0UPC7_9FLAO</name>
<dbReference type="PANTHER" id="PTHR36507:SF1">
    <property type="entry name" value="BLL1555 PROTEIN"/>
    <property type="match status" value="1"/>
</dbReference>
<comment type="caution">
    <text evidence="4">The sequence shown here is derived from an EMBL/GenBank/DDBJ whole genome shotgun (WGS) entry which is preliminary data.</text>
</comment>
<dbReference type="InterPro" id="IPR052721">
    <property type="entry name" value="ET_Amicyanin"/>
</dbReference>
<proteinExistence type="predicted"/>